<protein>
    <recommendedName>
        <fullName evidence="2">non-specific serine/threonine protein kinase</fullName>
        <ecNumber evidence="2">2.7.11.1</ecNumber>
    </recommendedName>
</protein>
<dbReference type="PROSITE" id="PS00108">
    <property type="entry name" value="PROTEIN_KINASE_ST"/>
    <property type="match status" value="1"/>
</dbReference>
<dbReference type="InterPro" id="IPR008271">
    <property type="entry name" value="Ser/Thr_kinase_AS"/>
</dbReference>
<comment type="similarity">
    <text evidence="1">Belongs to the protein kinase superfamily. AGC Ser/Thr protein kinase family.</text>
</comment>
<dbReference type="Gene3D" id="1.10.510.10">
    <property type="entry name" value="Transferase(Phosphotransferase) domain 1"/>
    <property type="match status" value="2"/>
</dbReference>
<dbReference type="InterPro" id="IPR000719">
    <property type="entry name" value="Prot_kinase_dom"/>
</dbReference>
<evidence type="ECO:0000313" key="16">
    <source>
        <dbReference type="Proteomes" id="UP000054937"/>
    </source>
</evidence>
<feature type="region of interest" description="Disordered" evidence="13">
    <location>
        <begin position="383"/>
        <end position="405"/>
    </location>
</feature>
<feature type="region of interest" description="Disordered" evidence="13">
    <location>
        <begin position="579"/>
        <end position="606"/>
    </location>
</feature>
<proteinExistence type="inferred from homology"/>
<evidence type="ECO:0000256" key="4">
    <source>
        <dbReference type="ARBA" id="ARBA00022553"/>
    </source>
</evidence>
<evidence type="ECO:0000256" key="1">
    <source>
        <dbReference type="ARBA" id="ARBA00009903"/>
    </source>
</evidence>
<keyword evidence="7 15" id="KW-0418">Kinase</keyword>
<dbReference type="Pfam" id="PF00069">
    <property type="entry name" value="Pkinase"/>
    <property type="match status" value="2"/>
</dbReference>
<dbReference type="InParanoid" id="A0A0V0QFV3"/>
<feature type="domain" description="Protein kinase" evidence="14">
    <location>
        <begin position="1212"/>
        <end position="1560"/>
    </location>
</feature>
<evidence type="ECO:0000256" key="6">
    <source>
        <dbReference type="ARBA" id="ARBA00022741"/>
    </source>
</evidence>
<evidence type="ECO:0000256" key="11">
    <source>
        <dbReference type="PROSITE-ProRule" id="PRU10141"/>
    </source>
</evidence>
<comment type="catalytic activity">
    <reaction evidence="10">
        <text>L-seryl-[protein] + ATP = O-phospho-L-seryl-[protein] + ADP + H(+)</text>
        <dbReference type="Rhea" id="RHEA:17989"/>
        <dbReference type="Rhea" id="RHEA-COMP:9863"/>
        <dbReference type="Rhea" id="RHEA-COMP:11604"/>
        <dbReference type="ChEBI" id="CHEBI:15378"/>
        <dbReference type="ChEBI" id="CHEBI:29999"/>
        <dbReference type="ChEBI" id="CHEBI:30616"/>
        <dbReference type="ChEBI" id="CHEBI:83421"/>
        <dbReference type="ChEBI" id="CHEBI:456216"/>
        <dbReference type="EC" id="2.7.11.1"/>
    </reaction>
</comment>
<feature type="compositionally biased region" description="Low complexity" evidence="13">
    <location>
        <begin position="1045"/>
        <end position="1061"/>
    </location>
</feature>
<feature type="coiled-coil region" evidence="12">
    <location>
        <begin position="1639"/>
        <end position="1685"/>
    </location>
</feature>
<dbReference type="GO" id="GO:0005524">
    <property type="term" value="F:ATP binding"/>
    <property type="evidence" value="ECO:0007669"/>
    <property type="project" value="UniProtKB-UniRule"/>
</dbReference>
<evidence type="ECO:0000256" key="9">
    <source>
        <dbReference type="ARBA" id="ARBA00047899"/>
    </source>
</evidence>
<feature type="binding site" evidence="11">
    <location>
        <position position="1241"/>
    </location>
    <ligand>
        <name>ATP</name>
        <dbReference type="ChEBI" id="CHEBI:30616"/>
    </ligand>
</feature>
<feature type="region of interest" description="Disordered" evidence="13">
    <location>
        <begin position="1375"/>
        <end position="1394"/>
    </location>
</feature>
<sequence>MDEFVFDDYIQQPSYYVKQDQNTVEYYKNKIDAWILDFAKNSAISRTSIQGHFINGADSFNNAQKLPFLNISNISNRNSNQFQQSQNSNPIQIFQNRDQNKQQTILNNDQQNLFELEELKTEEIIADTNSNQKSNQLDVQNIKKISDIENSNSQSSISSLSSLDLPKLKQEDSPNLEEIQDKQSKIKIKAKKKFQQELIKSFRKDSVLNQRRKSHLEILKENIMLNLKKKQIIASNDNNNQNQNIKNEIHQNNIDENQKNQQKNPIRTRSFSESQKIIYTQIKQNIIQQRKNSFKNYRKQIGIVVNEVPQLNNKISQTRPKQKKKINSEKYIILSQKDFFKKAAELKQLKKGQTNFQNSEFSSEIKENQKNVQQSNFRKISLQNQNSSSSIKISQKSDSHSQDQIISESSIKFQVSPKTQHNILDQQQQKKQQQNTQNNQIEQFFRIQKEDQDEFDVKKEILDDKEINQNYSKINEINDENNGQIQFFQQNNNEQKVKNIFNNNNDLDNISEKPSSFNTQTLSKYSVTNSSSNSLQKDLLSKNLYQNNGQQKPLKSSFHLSSQKNLQFQQENQILSKQEQKQELKQEQKQELVQEQEEYDQDSENPQINNFLQSQEISAELILNKKMQRSNTFVPKENSFKNELGSQQQNFNSNFYTQDDQMIKNSGILNQKCFPEQSSHLQNSKQSEKITAKQLKVINQSINILKNYANKVSSRVDDDDINLDIHTQANIKMILPEVFQHASQNPEVIYMLKQLLKVIEERIHYSQKIQKLQQKDDQYLVQDFESIYTDKRSRNSWTPESSPEISAQSYLKNFSQDKIESNLTFDLQRTSSNKLKQKSDSLKIGFSPNQIRARNKNKCNTDLNKQNMRKKHNQSKFRQINANSTSIDFLNSASPTYSFNKFAFNSAQNSFKEQNDSEKLSVQSDFPNHFQAQQIFNFDPQYHSSPEKQQQKPFKFDQHQKFDQLEKDEIDEIQQYDSGIFQLNSDNQIQQTNSKSPPKKSLFSSNSALLNSENQNQGKEQIIKSQNTLQNFNLFGLDYQENKTQHQQNQNQQNQNQQYQLSQQSISNKYIDNLKNSCQSLNQPKVVFSPPSQGENQQAGNYKQRTSFAPDPKVQYNGISRKSTFSNSKTPCIRPLKQNFYEDDFSISHHQNIFPSLQYEEKKNSEEESDQSSDSLINKGYYSDTQAQSVINIDGLKEFQNHKQNILNLDDFEFERLLGVGAFGAVWLVKKKKTQDHYAMKIIDCSNESSRNHMENLKKESNVFEIIKGDFVVKALWSFTAGNYLFFVLDYMNGGDLGLLLKYYCRLDEYLARFYIAEIILAIEYLHSQDIIHRDLKPENVLLDQNGHIKLADFGLSEVGIKNKINEQLLQQASQTSIPSQVDDENSGELPVRSRQTSQLYQEMEDLEKALVKQPKAMILQGESEKPNPKISQILEKKASLKNSLKTNKKNNNNRIIGTPDYIPPEVISGISTNNKSIDWWSLGVMIYELVCGIPPFNADTVEKIFENITNLKIDYPEIGYDEDEMSPECQDLIQKLLNLDHEKRLGAKSIQEIKEHKWFSGINWENLRKEKALLIPTDIQEELDEDQLELIEKKTQKAKEKLESILESTKKSQKGSQKPTKKKKILQDIPNLYRVDLLAQMNNEEVKKLQEKQKLEEIKKKERIEKLEQAAQKIMSKSNQFKEDQFGFGGQFGH</sequence>
<evidence type="ECO:0000256" key="5">
    <source>
        <dbReference type="ARBA" id="ARBA00022679"/>
    </source>
</evidence>
<accession>A0A0V0QFV3</accession>
<feature type="region of interest" description="Disordered" evidence="13">
    <location>
        <begin position="417"/>
        <end position="438"/>
    </location>
</feature>
<dbReference type="Gene3D" id="3.30.200.20">
    <property type="entry name" value="Phosphorylase Kinase, domain 1"/>
    <property type="match status" value="1"/>
</dbReference>
<dbReference type="FunFam" id="1.10.510.10:FF:000340">
    <property type="entry name" value="Serine threonine protein kinase"/>
    <property type="match status" value="1"/>
</dbReference>
<dbReference type="InterPro" id="IPR017441">
    <property type="entry name" value="Protein_kinase_ATP_BS"/>
</dbReference>
<organism evidence="15 16">
    <name type="scientific">Pseudocohnilembus persalinus</name>
    <name type="common">Ciliate</name>
    <dbReference type="NCBI Taxonomy" id="266149"/>
    <lineage>
        <taxon>Eukaryota</taxon>
        <taxon>Sar</taxon>
        <taxon>Alveolata</taxon>
        <taxon>Ciliophora</taxon>
        <taxon>Intramacronucleata</taxon>
        <taxon>Oligohymenophorea</taxon>
        <taxon>Scuticociliatia</taxon>
        <taxon>Philasterida</taxon>
        <taxon>Pseudocohnilembidae</taxon>
        <taxon>Pseudocohnilembus</taxon>
    </lineage>
</organism>
<keyword evidence="4" id="KW-0597">Phosphoprotein</keyword>
<feature type="compositionally biased region" description="Low complexity" evidence="13">
    <location>
        <begin position="426"/>
        <end position="438"/>
    </location>
</feature>
<dbReference type="Proteomes" id="UP000054937">
    <property type="component" value="Unassembled WGS sequence"/>
</dbReference>
<comment type="catalytic activity">
    <reaction evidence="9">
        <text>L-threonyl-[protein] + ATP = O-phospho-L-threonyl-[protein] + ADP + H(+)</text>
        <dbReference type="Rhea" id="RHEA:46608"/>
        <dbReference type="Rhea" id="RHEA-COMP:11060"/>
        <dbReference type="Rhea" id="RHEA-COMP:11605"/>
        <dbReference type="ChEBI" id="CHEBI:15378"/>
        <dbReference type="ChEBI" id="CHEBI:30013"/>
        <dbReference type="ChEBI" id="CHEBI:30616"/>
        <dbReference type="ChEBI" id="CHEBI:61977"/>
        <dbReference type="ChEBI" id="CHEBI:456216"/>
        <dbReference type="EC" id="2.7.11.1"/>
    </reaction>
</comment>
<dbReference type="EC" id="2.7.11.1" evidence="2"/>
<evidence type="ECO:0000313" key="15">
    <source>
        <dbReference type="EMBL" id="KRX01089.1"/>
    </source>
</evidence>
<feature type="compositionally biased region" description="Basic and acidic residues" evidence="13">
    <location>
        <begin position="579"/>
        <end position="592"/>
    </location>
</feature>
<dbReference type="PROSITE" id="PS50011">
    <property type="entry name" value="PROTEIN_KINASE_DOM"/>
    <property type="match status" value="1"/>
</dbReference>
<evidence type="ECO:0000256" key="8">
    <source>
        <dbReference type="ARBA" id="ARBA00022840"/>
    </source>
</evidence>
<evidence type="ECO:0000256" key="2">
    <source>
        <dbReference type="ARBA" id="ARBA00012513"/>
    </source>
</evidence>
<gene>
    <name evidence="15" type="ORF">PPERSA_02185</name>
</gene>
<feature type="compositionally biased region" description="Acidic residues" evidence="13">
    <location>
        <begin position="594"/>
        <end position="603"/>
    </location>
</feature>
<dbReference type="CDD" id="cd05579">
    <property type="entry name" value="STKc_MAST_like"/>
    <property type="match status" value="1"/>
</dbReference>
<dbReference type="EMBL" id="LDAU01000178">
    <property type="protein sequence ID" value="KRX01089.1"/>
    <property type="molecule type" value="Genomic_DNA"/>
</dbReference>
<name>A0A0V0QFV3_PSEPJ</name>
<keyword evidence="12" id="KW-0175">Coiled coil</keyword>
<evidence type="ECO:0000259" key="14">
    <source>
        <dbReference type="PROSITE" id="PS50011"/>
    </source>
</evidence>
<dbReference type="InterPro" id="IPR011009">
    <property type="entry name" value="Kinase-like_dom_sf"/>
</dbReference>
<dbReference type="SMART" id="SM00220">
    <property type="entry name" value="S_TKc"/>
    <property type="match status" value="1"/>
</dbReference>
<evidence type="ECO:0000256" key="12">
    <source>
        <dbReference type="SAM" id="Coils"/>
    </source>
</evidence>
<comment type="caution">
    <text evidence="15">The sequence shown here is derived from an EMBL/GenBank/DDBJ whole genome shotgun (WGS) entry which is preliminary data.</text>
</comment>
<keyword evidence="16" id="KW-1185">Reference proteome</keyword>
<dbReference type="FunFam" id="1.10.510.10:FF:000604">
    <property type="entry name" value="AGC protein kinase"/>
    <property type="match status" value="1"/>
</dbReference>
<dbReference type="GO" id="GO:0004674">
    <property type="term" value="F:protein serine/threonine kinase activity"/>
    <property type="evidence" value="ECO:0007669"/>
    <property type="project" value="UniProtKB-KW"/>
</dbReference>
<dbReference type="SUPFAM" id="SSF56112">
    <property type="entry name" value="Protein kinase-like (PK-like)"/>
    <property type="match status" value="1"/>
</dbReference>
<evidence type="ECO:0000256" key="3">
    <source>
        <dbReference type="ARBA" id="ARBA00022527"/>
    </source>
</evidence>
<dbReference type="OrthoDB" id="162894at2759"/>
<reference evidence="15 16" key="1">
    <citation type="journal article" date="2015" name="Sci. Rep.">
        <title>Genome of the facultative scuticociliatosis pathogen Pseudocohnilembus persalinus provides insight into its virulence through horizontal gene transfer.</title>
        <authorList>
            <person name="Xiong J."/>
            <person name="Wang G."/>
            <person name="Cheng J."/>
            <person name="Tian M."/>
            <person name="Pan X."/>
            <person name="Warren A."/>
            <person name="Jiang C."/>
            <person name="Yuan D."/>
            <person name="Miao W."/>
        </authorList>
    </citation>
    <scope>NUCLEOTIDE SEQUENCE [LARGE SCALE GENOMIC DNA]</scope>
    <source>
        <strain evidence="15">36N120E</strain>
    </source>
</reference>
<feature type="region of interest" description="Disordered" evidence="13">
    <location>
        <begin position="1089"/>
        <end position="1121"/>
    </location>
</feature>
<evidence type="ECO:0000256" key="10">
    <source>
        <dbReference type="ARBA" id="ARBA00048679"/>
    </source>
</evidence>
<evidence type="ECO:0000256" key="7">
    <source>
        <dbReference type="ARBA" id="ARBA00022777"/>
    </source>
</evidence>
<keyword evidence="6 11" id="KW-0547">Nucleotide-binding</keyword>
<dbReference type="PROSITE" id="PS00107">
    <property type="entry name" value="PROTEIN_KINASE_ATP"/>
    <property type="match status" value="1"/>
</dbReference>
<evidence type="ECO:0000256" key="13">
    <source>
        <dbReference type="SAM" id="MobiDB-lite"/>
    </source>
</evidence>
<dbReference type="PANTHER" id="PTHR24351">
    <property type="entry name" value="RIBOSOMAL PROTEIN S6 KINASE"/>
    <property type="match status" value="1"/>
</dbReference>
<feature type="region of interest" description="Disordered" evidence="13">
    <location>
        <begin position="1042"/>
        <end position="1061"/>
    </location>
</feature>
<keyword evidence="8 11" id="KW-0067">ATP-binding</keyword>
<feature type="compositionally biased region" description="Polar residues" evidence="13">
    <location>
        <begin position="1090"/>
        <end position="1107"/>
    </location>
</feature>
<keyword evidence="3" id="KW-0723">Serine/threonine-protein kinase</keyword>
<feature type="compositionally biased region" description="Low complexity" evidence="13">
    <location>
        <begin position="383"/>
        <end position="394"/>
    </location>
</feature>
<keyword evidence="5" id="KW-0808">Transferase</keyword>